<dbReference type="InterPro" id="IPR011993">
    <property type="entry name" value="PH-like_dom_sf"/>
</dbReference>
<evidence type="ECO:0000256" key="10">
    <source>
        <dbReference type="ARBA" id="ARBA00023315"/>
    </source>
</evidence>
<comment type="pathway">
    <text evidence="3">Sphingolipid metabolism.</text>
</comment>
<dbReference type="SUPFAM" id="SSF53383">
    <property type="entry name" value="PLP-dependent transferases"/>
    <property type="match status" value="1"/>
</dbReference>
<evidence type="ECO:0000256" key="5">
    <source>
        <dbReference type="ARBA" id="ARBA00013220"/>
    </source>
</evidence>
<dbReference type="Proteomes" id="UP001367676">
    <property type="component" value="Unassembled WGS sequence"/>
</dbReference>
<keyword evidence="18" id="KW-1185">Reference proteome</keyword>
<comment type="cofactor">
    <cofactor evidence="1">
        <name>pyridoxal 5'-phosphate</name>
        <dbReference type="ChEBI" id="CHEBI:597326"/>
    </cofactor>
</comment>
<dbReference type="Gene3D" id="3.90.1150.10">
    <property type="entry name" value="Aspartate Aminotransferase, domain 1"/>
    <property type="match status" value="1"/>
</dbReference>
<dbReference type="Pfam" id="PF00155">
    <property type="entry name" value="Aminotran_1_2"/>
    <property type="match status" value="1"/>
</dbReference>
<dbReference type="InterPro" id="IPR015424">
    <property type="entry name" value="PyrdxlP-dep_Trfase"/>
</dbReference>
<protein>
    <recommendedName>
        <fullName evidence="11">Serine palmitoyltransferase 1</fullName>
        <ecNumber evidence="5">2.3.1.50</ecNumber>
    </recommendedName>
    <alternativeName>
        <fullName evidence="12">Long chain base biosynthesis protein 1</fullName>
    </alternativeName>
    <alternativeName>
        <fullName evidence="13">Serine-palmitoyl-CoA transferase 1</fullName>
    </alternativeName>
</protein>
<dbReference type="InterPro" id="IPR050087">
    <property type="entry name" value="AON_synthase_class-II"/>
</dbReference>
<proteinExistence type="inferred from homology"/>
<dbReference type="InterPro" id="IPR015422">
    <property type="entry name" value="PyrdxlP-dep_Trfase_small"/>
</dbReference>
<keyword evidence="6" id="KW-0808">Transferase</keyword>
<evidence type="ECO:0000259" key="16">
    <source>
        <dbReference type="Pfam" id="PF02893"/>
    </source>
</evidence>
<feature type="region of interest" description="Disordered" evidence="14">
    <location>
        <begin position="222"/>
        <end position="252"/>
    </location>
</feature>
<evidence type="ECO:0000313" key="18">
    <source>
        <dbReference type="Proteomes" id="UP001367676"/>
    </source>
</evidence>
<sequence length="691" mass="76101">MSLNTAHIQGGGVLIHSGECILLYSDQVTVELTSTALPSGSKTGTMYLTTHRMIFINKNQQDKIQSFSFPFITLKDVEIEQPVFGANYIKGKVRAQPNGNWEGEAKFKLLFKKGGAIEFGQAMLKTVNMESLQLALVYVSVSGYGPVPDAPPPYSAPAGPWYQAPPPAYTPPQAGYYGWVPPTHAFPDAPPASAVYMTDMPPPYPGINGYNGYNNSYANASAPPQTGFNIPPQAPNSSRPSDPAQSAYYDPNRPQCAYVPPPAYYELQAWQPKPLVEPKATDDSKEENSLSVVLNGKLGKIISIDGRELINFATHNYLNLIENDYVSDRAKKAIFKYGVGSCGPRGFYGTVDVHLELESRLAKFMNSESAIVYSYGFTTIASAIAAYAKKNDVIYADERVNFAIQRGIEASRSKVFYFKHNNMDDLVSLLESHEAADTRKKGQSKVKKFLIAEGIYVNSGRVCPLPELIEIKKRFKLRFFMDESISFGVLGKSGRGVIEHFNINNEEVDMTMASMENSLGTSGGFCVGSAFIVEHQRLSGLGYCFSASLPPFLAVAACAGLDLIEKEPDERVTKLANRCRRLHLALKTSAILAKYFKMECDECSPIKHLVLLGDGDGNYRDRLSILNKIALKCRDEGVLVSPANYLVEKEHSIPPASIRLTVSAHIEDEQIERLVRALELSSRQILPSFLS</sequence>
<keyword evidence="9" id="KW-0443">Lipid metabolism</keyword>
<evidence type="ECO:0000256" key="3">
    <source>
        <dbReference type="ARBA" id="ARBA00004991"/>
    </source>
</evidence>
<evidence type="ECO:0000256" key="7">
    <source>
        <dbReference type="ARBA" id="ARBA00022898"/>
    </source>
</evidence>
<dbReference type="GO" id="GO:0016020">
    <property type="term" value="C:membrane"/>
    <property type="evidence" value="ECO:0007669"/>
    <property type="project" value="GOC"/>
</dbReference>
<evidence type="ECO:0000256" key="8">
    <source>
        <dbReference type="ARBA" id="ARBA00022919"/>
    </source>
</evidence>
<gene>
    <name evidence="17" type="ORF">V9T40_007857</name>
</gene>
<dbReference type="GO" id="GO:0046512">
    <property type="term" value="P:sphingosine biosynthetic process"/>
    <property type="evidence" value="ECO:0007669"/>
    <property type="project" value="TreeGrafter"/>
</dbReference>
<evidence type="ECO:0000256" key="4">
    <source>
        <dbReference type="ARBA" id="ARBA00008392"/>
    </source>
</evidence>
<dbReference type="SUPFAM" id="SSF50729">
    <property type="entry name" value="PH domain-like"/>
    <property type="match status" value="1"/>
</dbReference>
<keyword evidence="8" id="KW-0746">Sphingolipid metabolism</keyword>
<dbReference type="EMBL" id="JBBCAQ010000020">
    <property type="protein sequence ID" value="KAK7593105.1"/>
    <property type="molecule type" value="Genomic_DNA"/>
</dbReference>
<dbReference type="InterPro" id="IPR004839">
    <property type="entry name" value="Aminotransferase_I/II_large"/>
</dbReference>
<dbReference type="FunFam" id="3.40.640.10:FF:000049">
    <property type="entry name" value="serine palmitoyltransferase 1 isoform X1"/>
    <property type="match status" value="1"/>
</dbReference>
<dbReference type="Gene3D" id="3.40.640.10">
    <property type="entry name" value="Type I PLP-dependent aspartate aminotransferase-like (Major domain)"/>
    <property type="match status" value="1"/>
</dbReference>
<evidence type="ECO:0000256" key="9">
    <source>
        <dbReference type="ARBA" id="ARBA00023098"/>
    </source>
</evidence>
<dbReference type="PANTHER" id="PTHR13693:SF2">
    <property type="entry name" value="SERINE PALMITOYLTRANSFERASE 1"/>
    <property type="match status" value="1"/>
</dbReference>
<evidence type="ECO:0000313" key="17">
    <source>
        <dbReference type="EMBL" id="KAK7593105.1"/>
    </source>
</evidence>
<dbReference type="InterPro" id="IPR004182">
    <property type="entry name" value="GRAM"/>
</dbReference>
<evidence type="ECO:0000256" key="14">
    <source>
        <dbReference type="SAM" id="MobiDB-lite"/>
    </source>
</evidence>
<dbReference type="EC" id="2.3.1.50" evidence="5"/>
<dbReference type="Pfam" id="PF02893">
    <property type="entry name" value="GRAM"/>
    <property type="match status" value="1"/>
</dbReference>
<evidence type="ECO:0000256" key="2">
    <source>
        <dbReference type="ARBA" id="ARBA00004760"/>
    </source>
</evidence>
<dbReference type="GO" id="GO:0005783">
    <property type="term" value="C:endoplasmic reticulum"/>
    <property type="evidence" value="ECO:0007669"/>
    <property type="project" value="TreeGrafter"/>
</dbReference>
<feature type="domain" description="GRAM" evidence="16">
    <location>
        <begin position="35"/>
        <end position="128"/>
    </location>
</feature>
<evidence type="ECO:0000256" key="13">
    <source>
        <dbReference type="ARBA" id="ARBA00042649"/>
    </source>
</evidence>
<evidence type="ECO:0000256" key="6">
    <source>
        <dbReference type="ARBA" id="ARBA00022679"/>
    </source>
</evidence>
<accession>A0AAN9TW35</accession>
<keyword evidence="7" id="KW-0663">Pyridoxal phosphate</keyword>
<feature type="domain" description="Aminotransferase class I/classII large" evidence="15">
    <location>
        <begin position="308"/>
        <end position="678"/>
    </location>
</feature>
<keyword evidence="10" id="KW-0012">Acyltransferase</keyword>
<dbReference type="GO" id="GO:0004758">
    <property type="term" value="F:serine C-palmitoyltransferase activity"/>
    <property type="evidence" value="ECO:0007669"/>
    <property type="project" value="UniProtKB-EC"/>
</dbReference>
<feature type="compositionally biased region" description="Polar residues" evidence="14">
    <location>
        <begin position="235"/>
        <end position="244"/>
    </location>
</feature>
<dbReference type="Gene3D" id="2.30.29.30">
    <property type="entry name" value="Pleckstrin-homology domain (PH domain)/Phosphotyrosine-binding domain (PTB)"/>
    <property type="match status" value="1"/>
</dbReference>
<name>A0AAN9TW35_9HEMI</name>
<dbReference type="InterPro" id="IPR015421">
    <property type="entry name" value="PyrdxlP-dep_Trfase_major"/>
</dbReference>
<evidence type="ECO:0000256" key="11">
    <source>
        <dbReference type="ARBA" id="ARBA00041066"/>
    </source>
</evidence>
<dbReference type="PANTHER" id="PTHR13693">
    <property type="entry name" value="CLASS II AMINOTRANSFERASE/8-AMINO-7-OXONONANOATE SYNTHASE"/>
    <property type="match status" value="1"/>
</dbReference>
<reference evidence="17 18" key="1">
    <citation type="submission" date="2024-03" db="EMBL/GenBank/DDBJ databases">
        <title>Adaptation during the transition from Ophiocordyceps entomopathogen to insect associate is accompanied by gene loss and intensified selection.</title>
        <authorList>
            <person name="Ward C.M."/>
            <person name="Onetto C.A."/>
            <person name="Borneman A.R."/>
        </authorList>
    </citation>
    <scope>NUCLEOTIDE SEQUENCE [LARGE SCALE GENOMIC DNA]</scope>
    <source>
        <strain evidence="17">AWRI1</strain>
        <tissue evidence="17">Single Adult Female</tissue>
    </source>
</reference>
<dbReference type="CDD" id="cd13214">
    <property type="entry name" value="PH-GRAM_WBP2"/>
    <property type="match status" value="1"/>
</dbReference>
<dbReference type="GO" id="GO:0046513">
    <property type="term" value="P:ceramide biosynthetic process"/>
    <property type="evidence" value="ECO:0007669"/>
    <property type="project" value="TreeGrafter"/>
</dbReference>
<comment type="pathway">
    <text evidence="2">Lipid metabolism; sphingolipid metabolism.</text>
</comment>
<comment type="caution">
    <text evidence="17">The sequence shown here is derived from an EMBL/GenBank/DDBJ whole genome shotgun (WGS) entry which is preliminary data.</text>
</comment>
<comment type="similarity">
    <text evidence="4">Belongs to the class-II pyridoxal-phosphate-dependent aminotransferase family.</text>
</comment>
<evidence type="ECO:0000259" key="15">
    <source>
        <dbReference type="Pfam" id="PF00155"/>
    </source>
</evidence>
<dbReference type="AlphaFoldDB" id="A0AAN9TW35"/>
<evidence type="ECO:0000256" key="1">
    <source>
        <dbReference type="ARBA" id="ARBA00001933"/>
    </source>
</evidence>
<dbReference type="GO" id="GO:0030170">
    <property type="term" value="F:pyridoxal phosphate binding"/>
    <property type="evidence" value="ECO:0007669"/>
    <property type="project" value="InterPro"/>
</dbReference>
<organism evidence="17 18">
    <name type="scientific">Parthenolecanium corni</name>
    <dbReference type="NCBI Taxonomy" id="536013"/>
    <lineage>
        <taxon>Eukaryota</taxon>
        <taxon>Metazoa</taxon>
        <taxon>Ecdysozoa</taxon>
        <taxon>Arthropoda</taxon>
        <taxon>Hexapoda</taxon>
        <taxon>Insecta</taxon>
        <taxon>Pterygota</taxon>
        <taxon>Neoptera</taxon>
        <taxon>Paraneoptera</taxon>
        <taxon>Hemiptera</taxon>
        <taxon>Sternorrhyncha</taxon>
        <taxon>Coccoidea</taxon>
        <taxon>Coccidae</taxon>
        <taxon>Parthenolecanium</taxon>
    </lineage>
</organism>
<evidence type="ECO:0000256" key="12">
    <source>
        <dbReference type="ARBA" id="ARBA00041765"/>
    </source>
</evidence>